<keyword evidence="2" id="KW-1185">Reference proteome</keyword>
<reference evidence="1 2" key="1">
    <citation type="submission" date="2024-01" db="EMBL/GenBank/DDBJ databases">
        <authorList>
            <person name="Kunselman E."/>
        </authorList>
    </citation>
    <scope>NUCLEOTIDE SEQUENCE [LARGE SCALE GENOMIC DNA]</scope>
    <source>
        <strain evidence="1">2 abalone samples</strain>
    </source>
</reference>
<comment type="caution">
    <text evidence="1">The sequence shown here is derived from an EMBL/GenBank/DDBJ whole genome shotgun (WGS) entry which is preliminary data.</text>
</comment>
<proteinExistence type="predicted"/>
<dbReference type="Proteomes" id="UP001314181">
    <property type="component" value="Unassembled WGS sequence"/>
</dbReference>
<protein>
    <submittedName>
        <fullName evidence="1">Uncharacterized protein</fullName>
    </submittedName>
</protein>
<dbReference type="EMBL" id="CAWVOK010000009">
    <property type="protein sequence ID" value="CAK8162557.1"/>
    <property type="molecule type" value="Genomic_DNA"/>
</dbReference>
<evidence type="ECO:0000313" key="2">
    <source>
        <dbReference type="Proteomes" id="UP001314181"/>
    </source>
</evidence>
<sequence>MIDSFSDSNRGRFRLFNYADCLFFENYGVRYDLQ</sequence>
<gene>
    <name evidence="1" type="ORF">CAXC1_180065</name>
</gene>
<name>A0ABM9N7G7_9RICK</name>
<accession>A0ABM9N7G7</accession>
<organism evidence="1 2">
    <name type="scientific">Candidatus Xenohaliotis californiensis</name>
    <dbReference type="NCBI Taxonomy" id="84677"/>
    <lineage>
        <taxon>Bacteria</taxon>
        <taxon>Pseudomonadati</taxon>
        <taxon>Pseudomonadota</taxon>
        <taxon>Alphaproteobacteria</taxon>
        <taxon>Rickettsiales</taxon>
        <taxon>Anaplasmataceae</taxon>
        <taxon>Candidatus Xenohaliotis</taxon>
    </lineage>
</organism>
<evidence type="ECO:0000313" key="1">
    <source>
        <dbReference type="EMBL" id="CAK8162557.1"/>
    </source>
</evidence>